<evidence type="ECO:0000313" key="3">
    <source>
        <dbReference type="Proteomes" id="UP001153292"/>
    </source>
</evidence>
<dbReference type="PANTHER" id="PTHR10974">
    <property type="entry name" value="FI08016P-RELATED"/>
    <property type="match status" value="1"/>
</dbReference>
<accession>A0ABN8BGY6</accession>
<organism evidence="2 3">
    <name type="scientific">Chilo suppressalis</name>
    <name type="common">Asiatic rice borer moth</name>
    <dbReference type="NCBI Taxonomy" id="168631"/>
    <lineage>
        <taxon>Eukaryota</taxon>
        <taxon>Metazoa</taxon>
        <taxon>Ecdysozoa</taxon>
        <taxon>Arthropoda</taxon>
        <taxon>Hexapoda</taxon>
        <taxon>Insecta</taxon>
        <taxon>Pterygota</taxon>
        <taxon>Neoptera</taxon>
        <taxon>Endopterygota</taxon>
        <taxon>Lepidoptera</taxon>
        <taxon>Glossata</taxon>
        <taxon>Ditrysia</taxon>
        <taxon>Pyraloidea</taxon>
        <taxon>Crambidae</taxon>
        <taxon>Crambinae</taxon>
        <taxon>Chilo</taxon>
    </lineage>
</organism>
<dbReference type="Pfam" id="PF02995">
    <property type="entry name" value="DUF229"/>
    <property type="match status" value="1"/>
</dbReference>
<gene>
    <name evidence="2" type="ORF">CHILSU_LOCUS9973</name>
</gene>
<keyword evidence="1" id="KW-0472">Membrane</keyword>
<dbReference type="InterPro" id="IPR004245">
    <property type="entry name" value="DUF229"/>
</dbReference>
<dbReference type="Proteomes" id="UP001153292">
    <property type="component" value="Chromosome 6"/>
</dbReference>
<dbReference type="EMBL" id="OU963899">
    <property type="protein sequence ID" value="CAH0406593.1"/>
    <property type="molecule type" value="Genomic_DNA"/>
</dbReference>
<dbReference type="SUPFAM" id="SSF53649">
    <property type="entry name" value="Alkaline phosphatase-like"/>
    <property type="match status" value="1"/>
</dbReference>
<feature type="transmembrane region" description="Helical" evidence="1">
    <location>
        <begin position="75"/>
        <end position="95"/>
    </location>
</feature>
<keyword evidence="1" id="KW-1133">Transmembrane helix</keyword>
<dbReference type="Gene3D" id="3.40.720.10">
    <property type="entry name" value="Alkaline Phosphatase, subunit A"/>
    <property type="match status" value="1"/>
</dbReference>
<evidence type="ECO:0000313" key="2">
    <source>
        <dbReference type="EMBL" id="CAH0406593.1"/>
    </source>
</evidence>
<protein>
    <recommendedName>
        <fullName evidence="4">Sulfatase N-terminal domain-containing protein</fullName>
    </recommendedName>
</protein>
<proteinExistence type="predicted"/>
<evidence type="ECO:0000256" key="1">
    <source>
        <dbReference type="SAM" id="Phobius"/>
    </source>
</evidence>
<sequence length="728" mass="84822">MVAQHPSFYLGFSAKISDTIYQKSFISLTELPVRRNYVKKINITVLNEGNIIKVTCFTYRIRHVKRILNMKQVKVTAGIVAVVSCFITLLLYYRYHIFTPRTQHHPIRALVRKATTRQYIKLTNLPMRHVPLNEIYPDNSEYDESHEVNDMNRRAFVETAGCEIPVAMIEYKKYKKRQKNCGKRAVFLKKVDEEYVQVMIKTRAMGKYLRKSVNFSCCYRFIRRSSHHETTKIEYTTCKRVENGEKFQLETEFVNVKCFEYNRHNVTHIVYSDVYVFIKKISIPNYQINKRKKYNVLMIGMDSMSLSRTVQAMSQTVNFFKENSWLGFRGYHKIADNTFPNLMAVFTGMNMSTISKICSNSMDECNELLLWSQFKNSGYVTAYGEDYLRLPDTFSKEYTFKSAPTDHYLRPFYIHGENELFNRSMVCTGKLPSGQHLLDYAFDFALTYRYYSFFGFFWMNSFSHNVNSHPEEADKMFESFFNRLTYTGILENTFIIFFSDHGIRFGDYRMQTASYYEERSPALFMWAPLRFQGEYPLLFRAAAVNQFRLITPYDLYNTIVNINSLSETGNSTEGASSACPNCHSLFHTISGNRTCADVEIHPKWCSCHKLYPLDSHDIEGMKSAIYASTEIKALVKKIKTERCWGCLKLAISNVIRIHFYYNDSGLYYVVAFTMTPGNITFEAVVSKKGSKLQLVGDISVISVYRGLGKCAPHQRDRLFCVCQKKENC</sequence>
<dbReference type="CDD" id="cd16021">
    <property type="entry name" value="ALP_like"/>
    <property type="match status" value="1"/>
</dbReference>
<keyword evidence="1" id="KW-0812">Transmembrane</keyword>
<name>A0ABN8BGY6_CHISP</name>
<keyword evidence="3" id="KW-1185">Reference proteome</keyword>
<dbReference type="InterPro" id="IPR017850">
    <property type="entry name" value="Alkaline_phosphatase_core_sf"/>
</dbReference>
<dbReference type="PANTHER" id="PTHR10974:SF9">
    <property type="entry name" value="DUF229 DOMAIN CONTAINING PROTEIN-RELATED"/>
    <property type="match status" value="1"/>
</dbReference>
<evidence type="ECO:0008006" key="4">
    <source>
        <dbReference type="Google" id="ProtNLM"/>
    </source>
</evidence>
<reference evidence="2" key="1">
    <citation type="submission" date="2021-12" db="EMBL/GenBank/DDBJ databases">
        <authorList>
            <person name="King R."/>
        </authorList>
    </citation>
    <scope>NUCLEOTIDE SEQUENCE</scope>
</reference>